<proteinExistence type="predicted"/>
<accession>A0AAD5SUN3</accession>
<keyword evidence="2" id="KW-1185">Reference proteome</keyword>
<feature type="non-terminal residue" evidence="1">
    <location>
        <position position="1"/>
    </location>
</feature>
<gene>
    <name evidence="1" type="ORF">HK100_004225</name>
</gene>
<dbReference type="Proteomes" id="UP001211907">
    <property type="component" value="Unassembled WGS sequence"/>
</dbReference>
<dbReference type="EMBL" id="JADGJH010002110">
    <property type="protein sequence ID" value="KAJ3103345.1"/>
    <property type="molecule type" value="Genomic_DNA"/>
</dbReference>
<organism evidence="1 2">
    <name type="scientific">Physocladia obscura</name>
    <dbReference type="NCBI Taxonomy" id="109957"/>
    <lineage>
        <taxon>Eukaryota</taxon>
        <taxon>Fungi</taxon>
        <taxon>Fungi incertae sedis</taxon>
        <taxon>Chytridiomycota</taxon>
        <taxon>Chytridiomycota incertae sedis</taxon>
        <taxon>Chytridiomycetes</taxon>
        <taxon>Chytridiales</taxon>
        <taxon>Chytriomycetaceae</taxon>
        <taxon>Physocladia</taxon>
    </lineage>
</organism>
<reference evidence="1" key="1">
    <citation type="submission" date="2020-05" db="EMBL/GenBank/DDBJ databases">
        <title>Phylogenomic resolution of chytrid fungi.</title>
        <authorList>
            <person name="Stajich J.E."/>
            <person name="Amses K."/>
            <person name="Simmons R."/>
            <person name="Seto K."/>
            <person name="Myers J."/>
            <person name="Bonds A."/>
            <person name="Quandt C.A."/>
            <person name="Barry K."/>
            <person name="Liu P."/>
            <person name="Grigoriev I."/>
            <person name="Longcore J.E."/>
            <person name="James T.Y."/>
        </authorList>
    </citation>
    <scope>NUCLEOTIDE SEQUENCE</scope>
    <source>
        <strain evidence="1">JEL0513</strain>
    </source>
</reference>
<comment type="caution">
    <text evidence="1">The sequence shown here is derived from an EMBL/GenBank/DDBJ whole genome shotgun (WGS) entry which is preliminary data.</text>
</comment>
<dbReference type="AlphaFoldDB" id="A0AAD5SUN3"/>
<evidence type="ECO:0000313" key="1">
    <source>
        <dbReference type="EMBL" id="KAJ3103345.1"/>
    </source>
</evidence>
<sequence>MSTFKEACLSFMGCSHLYVQINDSLQYDNLTYTSDDSDIWTLLYYAGYLSCSVDGALSIPNLEVNYEWVSWLMPNIVEAPIINSIITALICGDINSGKKAEAFYHAFCLGLFIAARDYNYEVKSNHEGGTSCYDVRLLPRNLFGDSFGVIIEFKVAEEDEDVQDAASLGWSKFVRKVIKLTAHL</sequence>
<name>A0AAD5SUN3_9FUNG</name>
<evidence type="ECO:0000313" key="2">
    <source>
        <dbReference type="Proteomes" id="UP001211907"/>
    </source>
</evidence>
<protein>
    <submittedName>
        <fullName evidence="1">Uncharacterized protein</fullName>
    </submittedName>
</protein>